<gene>
    <name evidence="7" type="ORF">R3P96_01245</name>
</gene>
<dbReference type="PROSITE" id="PS50949">
    <property type="entry name" value="HTH_GNTR"/>
    <property type="match status" value="1"/>
</dbReference>
<dbReference type="InterPro" id="IPR004839">
    <property type="entry name" value="Aminotransferase_I/II_large"/>
</dbReference>
<dbReference type="SUPFAM" id="SSF53383">
    <property type="entry name" value="PLP-dependent transferases"/>
    <property type="match status" value="1"/>
</dbReference>
<keyword evidence="8" id="KW-1185">Reference proteome</keyword>
<dbReference type="InterPro" id="IPR051446">
    <property type="entry name" value="HTH_trans_reg/aminotransferase"/>
</dbReference>
<evidence type="ECO:0000313" key="7">
    <source>
        <dbReference type="EMBL" id="MDV6259954.1"/>
    </source>
</evidence>
<evidence type="ECO:0000256" key="5">
    <source>
        <dbReference type="ARBA" id="ARBA00023163"/>
    </source>
</evidence>
<dbReference type="CDD" id="cd07377">
    <property type="entry name" value="WHTH_GntR"/>
    <property type="match status" value="1"/>
</dbReference>
<evidence type="ECO:0000256" key="4">
    <source>
        <dbReference type="ARBA" id="ARBA00023125"/>
    </source>
</evidence>
<dbReference type="EMBL" id="JAWLJX010000001">
    <property type="protein sequence ID" value="MDV6259954.1"/>
    <property type="molecule type" value="Genomic_DNA"/>
</dbReference>
<evidence type="ECO:0000259" key="6">
    <source>
        <dbReference type="PROSITE" id="PS50949"/>
    </source>
</evidence>
<dbReference type="RefSeq" id="WP_317562839.1">
    <property type="nucleotide sequence ID" value="NZ_JAWLJX010000001.1"/>
</dbReference>
<dbReference type="InterPro" id="IPR015424">
    <property type="entry name" value="PyrdxlP-dep_Trfase"/>
</dbReference>
<keyword evidence="7" id="KW-0032">Aminotransferase</keyword>
<keyword evidence="3" id="KW-0805">Transcription regulation</keyword>
<dbReference type="InterPro" id="IPR015422">
    <property type="entry name" value="PyrdxlP-dep_Trfase_small"/>
</dbReference>
<evidence type="ECO:0000256" key="2">
    <source>
        <dbReference type="ARBA" id="ARBA00022898"/>
    </source>
</evidence>
<dbReference type="Pfam" id="PF00392">
    <property type="entry name" value="GntR"/>
    <property type="match status" value="1"/>
</dbReference>
<organism evidence="7 8">
    <name type="scientific">Rhodococcoides yunnanense</name>
    <dbReference type="NCBI Taxonomy" id="278209"/>
    <lineage>
        <taxon>Bacteria</taxon>
        <taxon>Bacillati</taxon>
        <taxon>Actinomycetota</taxon>
        <taxon>Actinomycetes</taxon>
        <taxon>Mycobacteriales</taxon>
        <taxon>Nocardiaceae</taxon>
        <taxon>Rhodococcoides</taxon>
    </lineage>
</organism>
<protein>
    <submittedName>
        <fullName evidence="7">PLP-dependent aminotransferase family protein</fullName>
    </submittedName>
</protein>
<dbReference type="Gene3D" id="3.40.640.10">
    <property type="entry name" value="Type I PLP-dependent aspartate aminotransferase-like (Major domain)"/>
    <property type="match status" value="1"/>
</dbReference>
<comment type="caution">
    <text evidence="7">The sequence shown here is derived from an EMBL/GenBank/DDBJ whole genome shotgun (WGS) entry which is preliminary data.</text>
</comment>
<name>A0ABU4B6Z4_9NOCA</name>
<comment type="similarity">
    <text evidence="1">In the C-terminal section; belongs to the class-I pyridoxal-phosphate-dependent aminotransferase family.</text>
</comment>
<dbReference type="SUPFAM" id="SSF46785">
    <property type="entry name" value="Winged helix' DNA-binding domain"/>
    <property type="match status" value="1"/>
</dbReference>
<dbReference type="Pfam" id="PF00155">
    <property type="entry name" value="Aminotran_1_2"/>
    <property type="match status" value="1"/>
</dbReference>
<keyword evidence="7" id="KW-0808">Transferase</keyword>
<accession>A0ABU4B6Z4</accession>
<evidence type="ECO:0000256" key="3">
    <source>
        <dbReference type="ARBA" id="ARBA00023015"/>
    </source>
</evidence>
<evidence type="ECO:0000313" key="8">
    <source>
        <dbReference type="Proteomes" id="UP001185755"/>
    </source>
</evidence>
<dbReference type="InterPro" id="IPR015421">
    <property type="entry name" value="PyrdxlP-dep_Trfase_major"/>
</dbReference>
<dbReference type="Proteomes" id="UP001185755">
    <property type="component" value="Unassembled WGS sequence"/>
</dbReference>
<dbReference type="InterPro" id="IPR000524">
    <property type="entry name" value="Tscrpt_reg_HTH_GntR"/>
</dbReference>
<keyword evidence="5" id="KW-0804">Transcription</keyword>
<dbReference type="Gene3D" id="1.10.10.10">
    <property type="entry name" value="Winged helix-like DNA-binding domain superfamily/Winged helix DNA-binding domain"/>
    <property type="match status" value="1"/>
</dbReference>
<dbReference type="InterPro" id="IPR036390">
    <property type="entry name" value="WH_DNA-bd_sf"/>
</dbReference>
<proteinExistence type="inferred from homology"/>
<dbReference type="PANTHER" id="PTHR46577:SF1">
    <property type="entry name" value="HTH-TYPE TRANSCRIPTIONAL REGULATORY PROTEIN GABR"/>
    <property type="match status" value="1"/>
</dbReference>
<keyword evidence="2" id="KW-0663">Pyridoxal phosphate</keyword>
<reference evidence="7 8" key="1">
    <citation type="submission" date="2023-10" db="EMBL/GenBank/DDBJ databases">
        <title>Development of a sustainable strategy for remediation of hydrocarbon-contaminated territories based on the waste exchange concept.</title>
        <authorList>
            <person name="Krivoruchko A."/>
        </authorList>
    </citation>
    <scope>NUCLEOTIDE SEQUENCE [LARGE SCALE GENOMIC DNA]</scope>
    <source>
        <strain evidence="7 8">IEGM 1323</strain>
    </source>
</reference>
<dbReference type="SMART" id="SM00345">
    <property type="entry name" value="HTH_GNTR"/>
    <property type="match status" value="1"/>
</dbReference>
<dbReference type="Gene3D" id="3.90.1150.10">
    <property type="entry name" value="Aspartate Aminotransferase, domain 1"/>
    <property type="match status" value="1"/>
</dbReference>
<evidence type="ECO:0000256" key="1">
    <source>
        <dbReference type="ARBA" id="ARBA00005384"/>
    </source>
</evidence>
<sequence>MNSFDDTAISAPELAARIGPSTLRNRSGGPLYLEIADELRRLIENGDVSAQTRLPAERALSISLDVSRVTVASAYRHLREGGWISAQRGSGTYVSPTDSLPSWGSLAGDRDTATLEFVNASPAASPLLADAYGVASERIRDRFASGGYAPSGLFELRESIASYYRGRGVPTTADNILVTSGATDAIHAVLATFIEPGARVLVEHPTYPGVVELVHSLGGRCIPVPIDPDDTDEFVPAADRAARQSAPTLAYFMPDFSNPSGARLPLGTRRQLSATMHRHAVLTIVDEVAADLALDGVPDIEPFGAATPDVATVTIGSTSKTVWGGVRVGWVRAEAGLLTRIAATYARRQLSASILDQLAAVELMGKYDEVRRARADTSRVARDHTVTLMRDRLPDWHFRVPDGGLALWCSLPDGIRSSALVAEAHSHGLLLAPGLRFGTGYAFDDHQRIPFTRSLPEINSAVEILARLYSGIGPAPAISSSRPEAVVV</sequence>
<dbReference type="GO" id="GO:0008483">
    <property type="term" value="F:transaminase activity"/>
    <property type="evidence" value="ECO:0007669"/>
    <property type="project" value="UniProtKB-KW"/>
</dbReference>
<dbReference type="PANTHER" id="PTHR46577">
    <property type="entry name" value="HTH-TYPE TRANSCRIPTIONAL REGULATORY PROTEIN GABR"/>
    <property type="match status" value="1"/>
</dbReference>
<dbReference type="CDD" id="cd00609">
    <property type="entry name" value="AAT_like"/>
    <property type="match status" value="1"/>
</dbReference>
<feature type="domain" description="HTH gntR-type" evidence="6">
    <location>
        <begin position="29"/>
        <end position="97"/>
    </location>
</feature>
<keyword evidence="4" id="KW-0238">DNA-binding</keyword>
<dbReference type="InterPro" id="IPR036388">
    <property type="entry name" value="WH-like_DNA-bd_sf"/>
</dbReference>